<dbReference type="Proteomes" id="UP001607303">
    <property type="component" value="Unassembled WGS sequence"/>
</dbReference>
<keyword evidence="3" id="KW-1185">Reference proteome</keyword>
<feature type="region of interest" description="Disordered" evidence="1">
    <location>
        <begin position="21"/>
        <end position="44"/>
    </location>
</feature>
<gene>
    <name evidence="2" type="ORF">V1477_017571</name>
</gene>
<reference evidence="2 3" key="1">
    <citation type="journal article" date="2024" name="Ann. Entomol. Soc. Am.">
        <title>Genomic analyses of the southern and eastern yellowjacket wasps (Hymenoptera: Vespidae) reveal evolutionary signatures of social life.</title>
        <authorList>
            <person name="Catto M.A."/>
            <person name="Caine P.B."/>
            <person name="Orr S.E."/>
            <person name="Hunt B.G."/>
            <person name="Goodisman M.A.D."/>
        </authorList>
    </citation>
    <scope>NUCLEOTIDE SEQUENCE [LARGE SCALE GENOMIC DNA]</scope>
    <source>
        <strain evidence="2">232</strain>
        <tissue evidence="2">Head and thorax</tissue>
    </source>
</reference>
<feature type="compositionally biased region" description="Basic and acidic residues" evidence="1">
    <location>
        <begin position="28"/>
        <end position="38"/>
    </location>
</feature>
<dbReference type="EMBL" id="JAYRBN010000100">
    <property type="protein sequence ID" value="KAL2728295.1"/>
    <property type="molecule type" value="Genomic_DNA"/>
</dbReference>
<organism evidence="2 3">
    <name type="scientific">Vespula maculifrons</name>
    <name type="common">Eastern yellow jacket</name>
    <name type="synonym">Wasp</name>
    <dbReference type="NCBI Taxonomy" id="7453"/>
    <lineage>
        <taxon>Eukaryota</taxon>
        <taxon>Metazoa</taxon>
        <taxon>Ecdysozoa</taxon>
        <taxon>Arthropoda</taxon>
        <taxon>Hexapoda</taxon>
        <taxon>Insecta</taxon>
        <taxon>Pterygota</taxon>
        <taxon>Neoptera</taxon>
        <taxon>Endopterygota</taxon>
        <taxon>Hymenoptera</taxon>
        <taxon>Apocrita</taxon>
        <taxon>Aculeata</taxon>
        <taxon>Vespoidea</taxon>
        <taxon>Vespidae</taxon>
        <taxon>Vespinae</taxon>
        <taxon>Vespula</taxon>
    </lineage>
</organism>
<evidence type="ECO:0000256" key="1">
    <source>
        <dbReference type="SAM" id="MobiDB-lite"/>
    </source>
</evidence>
<dbReference type="AlphaFoldDB" id="A0ABD2B6F3"/>
<accession>A0ABD2B6F3</accession>
<sequence>MTPITSMLPWIYKRGPIRETAGASVASDIERDKDEKKATGRPTSQEYLRALVISLFNSGRERKKRGEDHRQIRVLEILTKPICEKNNEKKGKKEEEEEEEEEEKEEGE</sequence>
<evidence type="ECO:0000313" key="2">
    <source>
        <dbReference type="EMBL" id="KAL2728295.1"/>
    </source>
</evidence>
<name>A0ABD2B6F3_VESMC</name>
<feature type="region of interest" description="Disordered" evidence="1">
    <location>
        <begin position="83"/>
        <end position="108"/>
    </location>
</feature>
<evidence type="ECO:0000313" key="3">
    <source>
        <dbReference type="Proteomes" id="UP001607303"/>
    </source>
</evidence>
<proteinExistence type="predicted"/>
<protein>
    <submittedName>
        <fullName evidence="2">Uncharacterized protein</fullName>
    </submittedName>
</protein>
<comment type="caution">
    <text evidence="2">The sequence shown here is derived from an EMBL/GenBank/DDBJ whole genome shotgun (WGS) entry which is preliminary data.</text>
</comment>
<feature type="compositionally biased region" description="Acidic residues" evidence="1">
    <location>
        <begin position="95"/>
        <end position="108"/>
    </location>
</feature>
<feature type="compositionally biased region" description="Basic and acidic residues" evidence="1">
    <location>
        <begin position="83"/>
        <end position="94"/>
    </location>
</feature>